<dbReference type="EMBL" id="JAENIM010000041">
    <property type="protein sequence ID" value="MBK1791642.1"/>
    <property type="molecule type" value="Genomic_DNA"/>
</dbReference>
<sequence length="267" mass="28981">MKAIIYGVVTAAALGGAYVSYQQKTEFEASIEELAGVNQNIEVQLGNNRNKEKEVEAAKADYDTKNNTLLDANGDLEVANKDLQAETRSMQAIERKVASVQTELDKQIESVKQIKELFGAENVELDEVGGFITDLENEVTNNTVKLEDTQLLVDGAQKAVDSNNEGIASVKKRLADRSARIASNSKSGLVTAVNNDWGFAVVNVPTDMPINTSTKLMVRRGSDLIGRLKISAIEGSRLVTDIDYKSMKPGVLIQPGDQVILQKPVAN</sequence>
<name>A0A8J7MDY2_9BACT</name>
<dbReference type="AlphaFoldDB" id="A0A8J7MDY2"/>
<dbReference type="SUPFAM" id="SSF57997">
    <property type="entry name" value="Tropomyosin"/>
    <property type="match status" value="1"/>
</dbReference>
<dbReference type="RefSeq" id="WP_200311661.1">
    <property type="nucleotide sequence ID" value="NZ_JAENIM010000041.1"/>
</dbReference>
<feature type="coiled-coil region" evidence="1">
    <location>
        <begin position="41"/>
        <end position="110"/>
    </location>
</feature>
<gene>
    <name evidence="2" type="ORF">JIN82_10815</name>
</gene>
<evidence type="ECO:0000256" key="1">
    <source>
        <dbReference type="SAM" id="Coils"/>
    </source>
</evidence>
<keyword evidence="1" id="KW-0175">Coiled coil</keyword>
<comment type="caution">
    <text evidence="2">The sequence shown here is derived from an EMBL/GenBank/DDBJ whole genome shotgun (WGS) entry which is preliminary data.</text>
</comment>
<dbReference type="Proteomes" id="UP000624703">
    <property type="component" value="Unassembled WGS sequence"/>
</dbReference>
<accession>A0A8J7MDY2</accession>
<keyword evidence="3" id="KW-1185">Reference proteome</keyword>
<protein>
    <submittedName>
        <fullName evidence="2">Uncharacterized protein</fullName>
    </submittedName>
</protein>
<evidence type="ECO:0000313" key="3">
    <source>
        <dbReference type="Proteomes" id="UP000624703"/>
    </source>
</evidence>
<organism evidence="2 3">
    <name type="scientific">Persicirhabdus sediminis</name>
    <dbReference type="NCBI Taxonomy" id="454144"/>
    <lineage>
        <taxon>Bacteria</taxon>
        <taxon>Pseudomonadati</taxon>
        <taxon>Verrucomicrobiota</taxon>
        <taxon>Verrucomicrobiia</taxon>
        <taxon>Verrucomicrobiales</taxon>
        <taxon>Verrucomicrobiaceae</taxon>
        <taxon>Persicirhabdus</taxon>
    </lineage>
</organism>
<evidence type="ECO:0000313" key="2">
    <source>
        <dbReference type="EMBL" id="MBK1791642.1"/>
    </source>
</evidence>
<proteinExistence type="predicted"/>
<reference evidence="2" key="1">
    <citation type="submission" date="2021-01" db="EMBL/GenBank/DDBJ databases">
        <title>Modified the classification status of verrucomicrobia.</title>
        <authorList>
            <person name="Feng X."/>
        </authorList>
    </citation>
    <scope>NUCLEOTIDE SEQUENCE</scope>
    <source>
        <strain evidence="2">_KCTC 22039</strain>
    </source>
</reference>